<feature type="transmembrane region" description="Helical" evidence="1">
    <location>
        <begin position="12"/>
        <end position="35"/>
    </location>
</feature>
<evidence type="ECO:0000256" key="1">
    <source>
        <dbReference type="SAM" id="Phobius"/>
    </source>
</evidence>
<accession>A0AAN6S9J6</accession>
<dbReference type="EMBL" id="MU853752">
    <property type="protein sequence ID" value="KAK3946097.1"/>
    <property type="molecule type" value="Genomic_DNA"/>
</dbReference>
<gene>
    <name evidence="2" type="ORF">QBC46DRAFT_297</name>
</gene>
<comment type="caution">
    <text evidence="2">The sequence shown here is derived from an EMBL/GenBank/DDBJ whole genome shotgun (WGS) entry which is preliminary data.</text>
</comment>
<keyword evidence="3" id="KW-1185">Reference proteome</keyword>
<keyword evidence="1" id="KW-1133">Transmembrane helix</keyword>
<name>A0AAN6S9J6_9PEZI</name>
<evidence type="ECO:0000313" key="3">
    <source>
        <dbReference type="Proteomes" id="UP001303473"/>
    </source>
</evidence>
<keyword evidence="1" id="KW-0812">Transmembrane</keyword>
<feature type="transmembrane region" description="Helical" evidence="1">
    <location>
        <begin position="41"/>
        <end position="58"/>
    </location>
</feature>
<dbReference type="AlphaFoldDB" id="A0AAN6S9J6"/>
<organism evidence="2 3">
    <name type="scientific">Diplogelasinospora grovesii</name>
    <dbReference type="NCBI Taxonomy" id="303347"/>
    <lineage>
        <taxon>Eukaryota</taxon>
        <taxon>Fungi</taxon>
        <taxon>Dikarya</taxon>
        <taxon>Ascomycota</taxon>
        <taxon>Pezizomycotina</taxon>
        <taxon>Sordariomycetes</taxon>
        <taxon>Sordariomycetidae</taxon>
        <taxon>Sordariales</taxon>
        <taxon>Diplogelasinosporaceae</taxon>
        <taxon>Diplogelasinospora</taxon>
    </lineage>
</organism>
<protein>
    <submittedName>
        <fullName evidence="2">Uncharacterized protein</fullName>
    </submittedName>
</protein>
<keyword evidence="1" id="KW-0472">Membrane</keyword>
<dbReference type="Proteomes" id="UP001303473">
    <property type="component" value="Unassembled WGS sequence"/>
</dbReference>
<sequence length="103" mass="11983">MVQHIWLSRCSAGFYYSFCFRECCTIRVIIIHTLYSTSQHFQVSSVSVLFCFLFYSFYDVMTLLSLLDNAPVIVEEPLYLLTYNGKQNAWIKGRVNGKSNEES</sequence>
<evidence type="ECO:0000313" key="2">
    <source>
        <dbReference type="EMBL" id="KAK3946097.1"/>
    </source>
</evidence>
<proteinExistence type="predicted"/>
<reference evidence="3" key="1">
    <citation type="journal article" date="2023" name="Mol. Phylogenet. Evol.">
        <title>Genome-scale phylogeny and comparative genomics of the fungal order Sordariales.</title>
        <authorList>
            <person name="Hensen N."/>
            <person name="Bonometti L."/>
            <person name="Westerberg I."/>
            <person name="Brannstrom I.O."/>
            <person name="Guillou S."/>
            <person name="Cros-Aarteil S."/>
            <person name="Calhoun S."/>
            <person name="Haridas S."/>
            <person name="Kuo A."/>
            <person name="Mondo S."/>
            <person name="Pangilinan J."/>
            <person name="Riley R."/>
            <person name="LaButti K."/>
            <person name="Andreopoulos B."/>
            <person name="Lipzen A."/>
            <person name="Chen C."/>
            <person name="Yan M."/>
            <person name="Daum C."/>
            <person name="Ng V."/>
            <person name="Clum A."/>
            <person name="Steindorff A."/>
            <person name="Ohm R.A."/>
            <person name="Martin F."/>
            <person name="Silar P."/>
            <person name="Natvig D.O."/>
            <person name="Lalanne C."/>
            <person name="Gautier V."/>
            <person name="Ament-Velasquez S.L."/>
            <person name="Kruys A."/>
            <person name="Hutchinson M.I."/>
            <person name="Powell A.J."/>
            <person name="Barry K."/>
            <person name="Miller A.N."/>
            <person name="Grigoriev I.V."/>
            <person name="Debuchy R."/>
            <person name="Gladieux P."/>
            <person name="Hiltunen Thoren M."/>
            <person name="Johannesson H."/>
        </authorList>
    </citation>
    <scope>NUCLEOTIDE SEQUENCE [LARGE SCALE GENOMIC DNA]</scope>
    <source>
        <strain evidence="3">CBS 340.73</strain>
    </source>
</reference>